<evidence type="ECO:0000313" key="2">
    <source>
        <dbReference type="EMBL" id="URN94540.1"/>
    </source>
</evidence>
<feature type="chain" id="PRO_5039915822" description="Lipoprotein" evidence="1">
    <location>
        <begin position="21"/>
        <end position="186"/>
    </location>
</feature>
<reference evidence="2" key="1">
    <citation type="submission" date="2022-05" db="EMBL/GenBank/DDBJ databases">
        <title>Novel bacterial taxa in a minimal lignocellulolytic consortium and its capacity to transform plastics disclosed by genome-resolved metagenomics.</title>
        <authorList>
            <person name="Rodriguez C.A.D."/>
            <person name="Diaz-Garcia L."/>
            <person name="Herrera K."/>
            <person name="Tarazona N.A."/>
            <person name="Sproer C."/>
            <person name="Overmann J."/>
            <person name="Jimenez D.J."/>
        </authorList>
    </citation>
    <scope>NUCLEOTIDE SEQUENCE</scope>
    <source>
        <strain evidence="2">MAG5</strain>
    </source>
</reference>
<gene>
    <name evidence="2" type="ORF">NAG76_22435</name>
</gene>
<keyword evidence="1" id="KW-0732">Signal</keyword>
<dbReference type="PROSITE" id="PS51257">
    <property type="entry name" value="PROKAR_LIPOPROTEIN"/>
    <property type="match status" value="1"/>
</dbReference>
<evidence type="ECO:0000256" key="1">
    <source>
        <dbReference type="SAM" id="SignalP"/>
    </source>
</evidence>
<dbReference type="KEGG" id="plig:NAG76_22435"/>
<dbReference type="Proteomes" id="UP001056756">
    <property type="component" value="Chromosome"/>
</dbReference>
<dbReference type="AlphaFoldDB" id="A0A9J6ZEQ9"/>
<sequence>MKKLILAVLTVVMLAGCSSGGENKGQLTKNDMCVTQIDSKSKVCYGDSKVDVEKKIGIGIKGITENFLDYDFGITVMYRDDVVAGLSLKEESIDIYKTSRNIGIGDSNETIKEVYSTKYGMENAEQRNLDYFYYTETNSFIGKTTLDSLKELEEKEKVYMLSFMFDSEGNADRIWLTDYKMATIMN</sequence>
<accession>A0A9J6ZEQ9</accession>
<evidence type="ECO:0000313" key="3">
    <source>
        <dbReference type="Proteomes" id="UP001056756"/>
    </source>
</evidence>
<dbReference type="EMBL" id="CP097899">
    <property type="protein sequence ID" value="URN94540.1"/>
    <property type="molecule type" value="Genomic_DNA"/>
</dbReference>
<protein>
    <recommendedName>
        <fullName evidence="4">Lipoprotein</fullName>
    </recommendedName>
</protein>
<evidence type="ECO:0008006" key="4">
    <source>
        <dbReference type="Google" id="ProtNLM"/>
    </source>
</evidence>
<organism evidence="2 3">
    <name type="scientific">Candidatus Pristimantibacillus lignocellulolyticus</name>
    <dbReference type="NCBI Taxonomy" id="2994561"/>
    <lineage>
        <taxon>Bacteria</taxon>
        <taxon>Bacillati</taxon>
        <taxon>Bacillota</taxon>
        <taxon>Bacilli</taxon>
        <taxon>Bacillales</taxon>
        <taxon>Paenibacillaceae</taxon>
        <taxon>Candidatus Pristimantibacillus</taxon>
    </lineage>
</organism>
<proteinExistence type="predicted"/>
<feature type="signal peptide" evidence="1">
    <location>
        <begin position="1"/>
        <end position="20"/>
    </location>
</feature>
<name>A0A9J6ZEQ9_9BACL</name>